<dbReference type="InterPro" id="IPR036161">
    <property type="entry name" value="RPB6/omega-like_sf"/>
</dbReference>
<organism evidence="4 5">
    <name type="scientific">Eiseniibacteriota bacterium</name>
    <dbReference type="NCBI Taxonomy" id="2212470"/>
    <lineage>
        <taxon>Bacteria</taxon>
        <taxon>Candidatus Eiseniibacteriota</taxon>
    </lineage>
</organism>
<dbReference type="GO" id="GO:0003677">
    <property type="term" value="F:DNA binding"/>
    <property type="evidence" value="ECO:0007669"/>
    <property type="project" value="InterPro"/>
</dbReference>
<evidence type="ECO:0000256" key="3">
    <source>
        <dbReference type="SAM" id="MobiDB-lite"/>
    </source>
</evidence>
<proteinExistence type="predicted"/>
<evidence type="ECO:0000256" key="2">
    <source>
        <dbReference type="ARBA" id="ARBA00023163"/>
    </source>
</evidence>
<dbReference type="EMBL" id="VGIY01000029">
    <property type="protein sequence ID" value="MBM3316650.1"/>
    <property type="molecule type" value="Genomic_DNA"/>
</dbReference>
<gene>
    <name evidence="4" type="ORF">FJY75_02250</name>
</gene>
<dbReference type="Proteomes" id="UP000748308">
    <property type="component" value="Unassembled WGS sequence"/>
</dbReference>
<feature type="region of interest" description="Disordered" evidence="3">
    <location>
        <begin position="1"/>
        <end position="24"/>
    </location>
</feature>
<evidence type="ECO:0008006" key="6">
    <source>
        <dbReference type="Google" id="ProtNLM"/>
    </source>
</evidence>
<feature type="compositionally biased region" description="Acidic residues" evidence="3">
    <location>
        <begin position="111"/>
        <end position="120"/>
    </location>
</feature>
<protein>
    <recommendedName>
        <fullName evidence="6">DNA-directed RNA polymerase subunit omega</fullName>
    </recommendedName>
</protein>
<accession>A0A938BPW6</accession>
<dbReference type="AlphaFoldDB" id="A0A938BPW6"/>
<evidence type="ECO:0000256" key="1">
    <source>
        <dbReference type="ARBA" id="ARBA00022478"/>
    </source>
</evidence>
<feature type="compositionally biased region" description="Low complexity" evidence="3">
    <location>
        <begin position="9"/>
        <end position="18"/>
    </location>
</feature>
<dbReference type="GO" id="GO:0003899">
    <property type="term" value="F:DNA-directed RNA polymerase activity"/>
    <property type="evidence" value="ECO:0007669"/>
    <property type="project" value="InterPro"/>
</dbReference>
<evidence type="ECO:0000313" key="5">
    <source>
        <dbReference type="Proteomes" id="UP000748308"/>
    </source>
</evidence>
<dbReference type="GO" id="GO:0000428">
    <property type="term" value="C:DNA-directed RNA polymerase complex"/>
    <property type="evidence" value="ECO:0007669"/>
    <property type="project" value="UniProtKB-KW"/>
</dbReference>
<evidence type="ECO:0000313" key="4">
    <source>
        <dbReference type="EMBL" id="MBM3316650.1"/>
    </source>
</evidence>
<keyword evidence="1" id="KW-0240">DNA-directed RNA polymerase</keyword>
<dbReference type="SUPFAM" id="SSF63562">
    <property type="entry name" value="RPB6/omega subunit-like"/>
    <property type="match status" value="1"/>
</dbReference>
<dbReference type="GO" id="GO:0006351">
    <property type="term" value="P:DNA-templated transcription"/>
    <property type="evidence" value="ECO:0007669"/>
    <property type="project" value="InterPro"/>
</dbReference>
<sequence length="120" mass="12960">MVDEKNAPDAEAAAAAAGRTEEEILEPRSKYEMIMMAAAEASRLNEESRRKGTKISRKVTLEALKRVSEGKVKAVVTTRAAAPRGRPLMPLTESPDSLFSNPPLIPLSTPDEPDSPADTE</sequence>
<name>A0A938BPW6_UNCEI</name>
<reference evidence="4" key="1">
    <citation type="submission" date="2019-03" db="EMBL/GenBank/DDBJ databases">
        <title>Lake Tanganyika Metagenome-Assembled Genomes (MAGs).</title>
        <authorList>
            <person name="Tran P."/>
        </authorList>
    </citation>
    <scope>NUCLEOTIDE SEQUENCE</scope>
    <source>
        <strain evidence="4">M_DeepCast_400m_m2_100</strain>
    </source>
</reference>
<comment type="caution">
    <text evidence="4">The sequence shown here is derived from an EMBL/GenBank/DDBJ whole genome shotgun (WGS) entry which is preliminary data.</text>
</comment>
<feature type="region of interest" description="Disordered" evidence="3">
    <location>
        <begin position="83"/>
        <end position="120"/>
    </location>
</feature>
<keyword evidence="2" id="KW-0804">Transcription</keyword>